<dbReference type="InterPro" id="IPR005151">
    <property type="entry name" value="Tail-specific_protease"/>
</dbReference>
<accession>A0A4Q0XA17</accession>
<evidence type="ECO:0000259" key="1">
    <source>
        <dbReference type="Pfam" id="PF03572"/>
    </source>
</evidence>
<dbReference type="SUPFAM" id="SSF52096">
    <property type="entry name" value="ClpP/crotonase"/>
    <property type="match status" value="1"/>
</dbReference>
<evidence type="ECO:0000313" key="2">
    <source>
        <dbReference type="EMBL" id="RXJ43733.1"/>
    </source>
</evidence>
<dbReference type="GO" id="GO:0008236">
    <property type="term" value="F:serine-type peptidase activity"/>
    <property type="evidence" value="ECO:0007669"/>
    <property type="project" value="InterPro"/>
</dbReference>
<dbReference type="EMBL" id="SDDZ01000026">
    <property type="protein sequence ID" value="RXJ43733.1"/>
    <property type="molecule type" value="Genomic_DNA"/>
</dbReference>
<proteinExistence type="predicted"/>
<reference evidence="2 3" key="1">
    <citation type="submission" date="2019-01" db="EMBL/GenBank/DDBJ databases">
        <title>Genome sequence of the Antarctic species Gelidibacter gilvus ACAM 158(T).</title>
        <authorList>
            <person name="Bowman J.P."/>
        </authorList>
    </citation>
    <scope>NUCLEOTIDE SEQUENCE [LARGE SCALE GENOMIC DNA]</scope>
    <source>
        <strain evidence="2 3">IC158</strain>
    </source>
</reference>
<organism evidence="2 3">
    <name type="scientific">Gelidibacter gilvus</name>
    <dbReference type="NCBI Taxonomy" id="59602"/>
    <lineage>
        <taxon>Bacteria</taxon>
        <taxon>Pseudomonadati</taxon>
        <taxon>Bacteroidota</taxon>
        <taxon>Flavobacteriia</taxon>
        <taxon>Flavobacteriales</taxon>
        <taxon>Flavobacteriaceae</taxon>
        <taxon>Gelidibacter</taxon>
    </lineage>
</organism>
<dbReference type="AlphaFoldDB" id="A0A4Q0XA17"/>
<sequence length="288" mass="33149">MFKDTFKVYEDYLLYINNLKSTFIKQDPNRKLDLVEVTKRINELDGFYFEKLTEKSSLIRISSFNYPYVERIEKLIKDNRTAIENSENLIIDIRNNGGGTDGAYTELLPFIATNPIKNVGIELLSTQGLIDGITTYKNGLVAKDPEKNRDEIIEMERRLTIYKNNLGKFVNLENKNVSIDTVQIAYKSPKQIIVLANDKVASAGENFLLKAKQSKKVKLMGIPTSGVLDYANSYFFKFGCDNYRLLLPTYRSLRLPNYPIDNIGIQPDIYLDKTVTDWVKYAVEYLEN</sequence>
<protein>
    <recommendedName>
        <fullName evidence="1">Tail specific protease domain-containing protein</fullName>
    </recommendedName>
</protein>
<dbReference type="Pfam" id="PF03572">
    <property type="entry name" value="Peptidase_S41"/>
    <property type="match status" value="1"/>
</dbReference>
<name>A0A4Q0XA17_9FLAO</name>
<dbReference type="Gene3D" id="3.90.226.10">
    <property type="entry name" value="2-enoyl-CoA Hydratase, Chain A, domain 1"/>
    <property type="match status" value="1"/>
</dbReference>
<evidence type="ECO:0000313" key="3">
    <source>
        <dbReference type="Proteomes" id="UP000289792"/>
    </source>
</evidence>
<dbReference type="Proteomes" id="UP000289792">
    <property type="component" value="Unassembled WGS sequence"/>
</dbReference>
<dbReference type="GO" id="GO:0006508">
    <property type="term" value="P:proteolysis"/>
    <property type="evidence" value="ECO:0007669"/>
    <property type="project" value="InterPro"/>
</dbReference>
<dbReference type="InterPro" id="IPR029045">
    <property type="entry name" value="ClpP/crotonase-like_dom_sf"/>
</dbReference>
<gene>
    <name evidence="2" type="ORF">ESZ48_19080</name>
</gene>
<feature type="domain" description="Tail specific protease" evidence="1">
    <location>
        <begin position="58"/>
        <end position="270"/>
    </location>
</feature>
<dbReference type="OrthoDB" id="2327485at2"/>
<comment type="caution">
    <text evidence="2">The sequence shown here is derived from an EMBL/GenBank/DDBJ whole genome shotgun (WGS) entry which is preliminary data.</text>
</comment>
<keyword evidence="3" id="KW-1185">Reference proteome</keyword>